<comment type="caution">
    <text evidence="1">The sequence shown here is derived from an EMBL/GenBank/DDBJ whole genome shotgun (WGS) entry which is preliminary data.</text>
</comment>
<name>A0ACC0DCP0_9PEZI</name>
<keyword evidence="2" id="KW-1185">Reference proteome</keyword>
<reference evidence="1 2" key="1">
    <citation type="journal article" date="2022" name="New Phytol.">
        <title>Ecological generalism drives hyperdiversity of secondary metabolite gene clusters in xylarialean endophytes.</title>
        <authorList>
            <person name="Franco M.E.E."/>
            <person name="Wisecaver J.H."/>
            <person name="Arnold A.E."/>
            <person name="Ju Y.M."/>
            <person name="Slot J.C."/>
            <person name="Ahrendt S."/>
            <person name="Moore L.P."/>
            <person name="Eastman K.E."/>
            <person name="Scott K."/>
            <person name="Konkel Z."/>
            <person name="Mondo S.J."/>
            <person name="Kuo A."/>
            <person name="Hayes R.D."/>
            <person name="Haridas S."/>
            <person name="Andreopoulos B."/>
            <person name="Riley R."/>
            <person name="LaButti K."/>
            <person name="Pangilinan J."/>
            <person name="Lipzen A."/>
            <person name="Amirebrahimi M."/>
            <person name="Yan J."/>
            <person name="Adam C."/>
            <person name="Keymanesh K."/>
            <person name="Ng V."/>
            <person name="Louie K."/>
            <person name="Northen T."/>
            <person name="Drula E."/>
            <person name="Henrissat B."/>
            <person name="Hsieh H.M."/>
            <person name="Youens-Clark K."/>
            <person name="Lutzoni F."/>
            <person name="Miadlikowska J."/>
            <person name="Eastwood D.C."/>
            <person name="Hamelin R.C."/>
            <person name="Grigoriev I.V."/>
            <person name="U'Ren J.M."/>
        </authorList>
    </citation>
    <scope>NUCLEOTIDE SEQUENCE [LARGE SCALE GENOMIC DNA]</scope>
    <source>
        <strain evidence="1 2">ER1909</strain>
    </source>
</reference>
<dbReference type="Proteomes" id="UP001497680">
    <property type="component" value="Unassembled WGS sequence"/>
</dbReference>
<evidence type="ECO:0000313" key="1">
    <source>
        <dbReference type="EMBL" id="KAI6090527.1"/>
    </source>
</evidence>
<organism evidence="1 2">
    <name type="scientific">Hypoxylon rubiginosum</name>
    <dbReference type="NCBI Taxonomy" id="110542"/>
    <lineage>
        <taxon>Eukaryota</taxon>
        <taxon>Fungi</taxon>
        <taxon>Dikarya</taxon>
        <taxon>Ascomycota</taxon>
        <taxon>Pezizomycotina</taxon>
        <taxon>Sordariomycetes</taxon>
        <taxon>Xylariomycetidae</taxon>
        <taxon>Xylariales</taxon>
        <taxon>Hypoxylaceae</taxon>
        <taxon>Hypoxylon</taxon>
    </lineage>
</organism>
<sequence length="337" mass="38834">MASKTTSSDKKRKDACESMKAVMRRVVQIFLDQSGNHTKMSQLDTDESIQYTSTSRRLVDFCQYFENIKHRSWSPHNGVWEAWTSCYANSKASSQWKQVIHKVGQFCLAAGSPEASNDDPFQSLQNLRDTLSRHFLYTADLHKRIFDLQTQINQQQRTITALAYRGILENIVTEENGRGPVEKWKNFLKYRIFFDNDKGNSKKLAEKQGDLKNRNKELDGFLKKYQQGTYGQQHIREVTDLLYSTLSREIHNFRPTSKDDQYAVSSGQFDHMTMDFLLALKPLADNVAGDGSVDWEKEQERYPLFPDLTSIQHAKAELSSSVRATESAMDDINVIFE</sequence>
<accession>A0ACC0DCP0</accession>
<dbReference type="EMBL" id="MU394290">
    <property type="protein sequence ID" value="KAI6090527.1"/>
    <property type="molecule type" value="Genomic_DNA"/>
</dbReference>
<gene>
    <name evidence="1" type="ORF">F4821DRAFT_274713</name>
</gene>
<evidence type="ECO:0000313" key="2">
    <source>
        <dbReference type="Proteomes" id="UP001497680"/>
    </source>
</evidence>
<protein>
    <submittedName>
        <fullName evidence="1">Uncharacterized protein</fullName>
    </submittedName>
</protein>
<proteinExistence type="predicted"/>